<dbReference type="KEGG" id="tad:TRIADDRAFT_53998"/>
<dbReference type="eggNOG" id="KOG2101">
    <property type="taxonomic scope" value="Eukaryota"/>
</dbReference>
<dbReference type="PhylomeDB" id="B3RQU1"/>
<comment type="similarity">
    <text evidence="1">Belongs to the sorting nexin family.</text>
</comment>
<dbReference type="Gene3D" id="3.30.1520.10">
    <property type="entry name" value="Phox-like domain"/>
    <property type="match status" value="1"/>
</dbReference>
<dbReference type="Pfam" id="PF08628">
    <property type="entry name" value="Nexin_C"/>
    <property type="match status" value="1"/>
</dbReference>
<dbReference type="FunCoup" id="B3RQU1">
    <property type="interactions" value="1611"/>
</dbReference>
<dbReference type="PROSITE" id="PS50195">
    <property type="entry name" value="PX"/>
    <property type="match status" value="1"/>
</dbReference>
<evidence type="ECO:0000259" key="4">
    <source>
        <dbReference type="PROSITE" id="PS50195"/>
    </source>
</evidence>
<dbReference type="STRING" id="10228.B3RQU1"/>
<dbReference type="AlphaFoldDB" id="B3RQU1"/>
<dbReference type="Proteomes" id="UP000009022">
    <property type="component" value="Unassembled WGS sequence"/>
</dbReference>
<sequence length="904" mass="103109">MAYRLSMLSSNVACTQIRWLGYLYSNALASIQNIWIDNKLIRLPRNKIGIDKIVETVTEGERQYKLDKRLTGASIIDGPLQDVITYAFRDYIHPWYDSISGHPEFIYELQQAIQKVLINFAIRAKDADWVRLITATCIDDFASHIRLFNKAVQKRKKEREGKQEKPVQIERALAEIEVIFFRFEKVMEKQSITREKICTCPEVERAFLQDLVEILLYQYLSPDDFGNTVLRSLAREIIVSSVVIPTINILCDPDFINGMIITWMKENSFNFDSFITAIRTTRRMPDITETLQSVETEIMRVQRQDTEDAKHQLNNLNSIKRECNAILKYLQRPEENDDLDDSKQVLPDLPLHAIISNNTALLYFMEYLDSIGGKAKAYLSFWLNIECFRTSAEQQISAVLLNDTREGDEGGVEPDLETLRVAAFNLFDEYLCEQADQQVALNPQTVKKLYENIKLSIPSVDMFDTCQEEAYGSILRTASSRPLNTKLEFANNCRCCVDLGMVKDEAKNSSVGSDIEEESQNIAPVSPVSDNNHDPLSENSQVSNTNSTDGDHSTSQQTNVSLNGVSFTVAVTTIGVTKNASTGTGKTYAVYAISVTKHSPTGDESWEVYRRYSDFHDLHMQLKEKLGGKLSISLPGKRTFGNNLDKAFLESRRRKLDLYLKGIVDPEFMNMHKSLIVIIASFLEPGSYNKEKNNILRKPFQTSKVKGDTDPELNTHGSTKVAARLLSNESIDDDSIPLRILLLLMDEVFDFQKKNQWLERHKIMLSFLKQMIKATYGDKLNRKIIDQVQYLTSSEQIAQYVRQLRDILWPNGVLAEPTPERKSEQKSRARIVALAKMLGSVPDDLRRIIGSETCTGGIVRVFNMFQQANLNKRLFYTMIEAISESVFPETFSDIFAKLYAHHCK</sequence>
<dbReference type="OMA" id="CETINNT"/>
<dbReference type="EMBL" id="DS985243">
    <property type="protein sequence ID" value="EDV26225.1"/>
    <property type="molecule type" value="Genomic_DNA"/>
</dbReference>
<evidence type="ECO:0000313" key="7">
    <source>
        <dbReference type="Proteomes" id="UP000009022"/>
    </source>
</evidence>
<dbReference type="InterPro" id="IPR001683">
    <property type="entry name" value="PX_dom"/>
</dbReference>
<accession>B3RQU1</accession>
<feature type="domain" description="RGS" evidence="3">
    <location>
        <begin position="350"/>
        <end position="471"/>
    </location>
</feature>
<dbReference type="Pfam" id="PF00787">
    <property type="entry name" value="PX"/>
    <property type="match status" value="1"/>
</dbReference>
<dbReference type="SMART" id="SM00313">
    <property type="entry name" value="PXA"/>
    <property type="match status" value="1"/>
</dbReference>
<dbReference type="HOGENOM" id="CLU_005899_1_0_1"/>
<evidence type="ECO:0000313" key="6">
    <source>
        <dbReference type="EMBL" id="EDV26225.1"/>
    </source>
</evidence>
<feature type="region of interest" description="Disordered" evidence="2">
    <location>
        <begin position="508"/>
        <end position="559"/>
    </location>
</feature>
<dbReference type="RefSeq" id="XP_002110221.1">
    <property type="nucleotide sequence ID" value="XM_002110185.1"/>
</dbReference>
<reference evidence="6 7" key="1">
    <citation type="journal article" date="2008" name="Nature">
        <title>The Trichoplax genome and the nature of placozoans.</title>
        <authorList>
            <person name="Srivastava M."/>
            <person name="Begovic E."/>
            <person name="Chapman J."/>
            <person name="Putnam N.H."/>
            <person name="Hellsten U."/>
            <person name="Kawashima T."/>
            <person name="Kuo A."/>
            <person name="Mitros T."/>
            <person name="Salamov A."/>
            <person name="Carpenter M.L."/>
            <person name="Signorovitch A.Y."/>
            <person name="Moreno M.A."/>
            <person name="Kamm K."/>
            <person name="Grimwood J."/>
            <person name="Schmutz J."/>
            <person name="Shapiro H."/>
            <person name="Grigoriev I.V."/>
            <person name="Buss L.W."/>
            <person name="Schierwater B."/>
            <person name="Dellaporta S.L."/>
            <person name="Rokhsar D.S."/>
        </authorList>
    </citation>
    <scope>NUCLEOTIDE SEQUENCE [LARGE SCALE GENOMIC DNA]</scope>
    <source>
        <strain evidence="6 7">Grell-BS-1999</strain>
    </source>
</reference>
<dbReference type="GO" id="GO:0005769">
    <property type="term" value="C:early endosome"/>
    <property type="evidence" value="ECO:0000318"/>
    <property type="project" value="GO_Central"/>
</dbReference>
<dbReference type="InterPro" id="IPR044926">
    <property type="entry name" value="RGS_subdomain_2"/>
</dbReference>
<dbReference type="InterPro" id="IPR003114">
    <property type="entry name" value="Phox_assoc"/>
</dbReference>
<dbReference type="PROSITE" id="PS50132">
    <property type="entry name" value="RGS"/>
    <property type="match status" value="1"/>
</dbReference>
<gene>
    <name evidence="6" type="ORF">TRIADDRAFT_53998</name>
</gene>
<dbReference type="PANTHER" id="PTHR22775:SF3">
    <property type="entry name" value="SORTING NEXIN-13"/>
    <property type="match status" value="1"/>
</dbReference>
<dbReference type="Pfam" id="PF02194">
    <property type="entry name" value="PXA"/>
    <property type="match status" value="1"/>
</dbReference>
<organism evidence="6 7">
    <name type="scientific">Trichoplax adhaerens</name>
    <name type="common">Trichoplax reptans</name>
    <dbReference type="NCBI Taxonomy" id="10228"/>
    <lineage>
        <taxon>Eukaryota</taxon>
        <taxon>Metazoa</taxon>
        <taxon>Placozoa</taxon>
        <taxon>Uniplacotomia</taxon>
        <taxon>Trichoplacea</taxon>
        <taxon>Trichoplacidae</taxon>
        <taxon>Trichoplax</taxon>
    </lineage>
</organism>
<name>B3RQU1_TRIAD</name>
<evidence type="ECO:0000259" key="5">
    <source>
        <dbReference type="PROSITE" id="PS51207"/>
    </source>
</evidence>
<dbReference type="PROSITE" id="PS51207">
    <property type="entry name" value="PXA"/>
    <property type="match status" value="1"/>
</dbReference>
<keyword evidence="7" id="KW-1185">Reference proteome</keyword>
<dbReference type="InterPro" id="IPR036871">
    <property type="entry name" value="PX_dom_sf"/>
</dbReference>
<evidence type="ECO:0000259" key="3">
    <source>
        <dbReference type="PROSITE" id="PS50132"/>
    </source>
</evidence>
<dbReference type="SMART" id="SM00312">
    <property type="entry name" value="PX"/>
    <property type="match status" value="1"/>
</dbReference>
<proteinExistence type="inferred from homology"/>
<dbReference type="GO" id="GO:0035091">
    <property type="term" value="F:phosphatidylinositol binding"/>
    <property type="evidence" value="ECO:0000318"/>
    <property type="project" value="GO_Central"/>
</dbReference>
<evidence type="ECO:0000256" key="2">
    <source>
        <dbReference type="SAM" id="MobiDB-lite"/>
    </source>
</evidence>
<dbReference type="SMART" id="SM00315">
    <property type="entry name" value="RGS"/>
    <property type="match status" value="1"/>
</dbReference>
<feature type="domain" description="PXA" evidence="5">
    <location>
        <begin position="73"/>
        <end position="268"/>
    </location>
</feature>
<evidence type="ECO:0000256" key="1">
    <source>
        <dbReference type="ARBA" id="ARBA00010883"/>
    </source>
</evidence>
<evidence type="ECO:0008006" key="8">
    <source>
        <dbReference type="Google" id="ProtNLM"/>
    </source>
</evidence>
<dbReference type="Pfam" id="PF00615">
    <property type="entry name" value="RGS"/>
    <property type="match status" value="1"/>
</dbReference>
<dbReference type="GeneID" id="6751973"/>
<dbReference type="InterPro" id="IPR016137">
    <property type="entry name" value="RGS"/>
</dbReference>
<protein>
    <recommendedName>
        <fullName evidence="8">PX domain-containing protein</fullName>
    </recommendedName>
</protein>
<dbReference type="InParanoid" id="B3RQU1"/>
<dbReference type="CTD" id="6751973"/>
<dbReference type="InterPro" id="IPR013937">
    <property type="entry name" value="Sorting_nexin_C"/>
</dbReference>
<dbReference type="SUPFAM" id="SSF64268">
    <property type="entry name" value="PX domain"/>
    <property type="match status" value="1"/>
</dbReference>
<dbReference type="Gene3D" id="1.10.167.10">
    <property type="entry name" value="Regulator of G-protein Signalling 4, domain 2"/>
    <property type="match status" value="1"/>
</dbReference>
<dbReference type="OrthoDB" id="5772781at2759"/>
<dbReference type="SUPFAM" id="SSF48097">
    <property type="entry name" value="Regulator of G-protein signaling, RGS"/>
    <property type="match status" value="1"/>
</dbReference>
<dbReference type="InterPro" id="IPR036305">
    <property type="entry name" value="RGS_sf"/>
</dbReference>
<feature type="domain" description="PX" evidence="4">
    <location>
        <begin position="569"/>
        <end position="690"/>
    </location>
</feature>
<feature type="compositionally biased region" description="Polar residues" evidence="2">
    <location>
        <begin position="537"/>
        <end position="559"/>
    </location>
</feature>
<dbReference type="PANTHER" id="PTHR22775">
    <property type="entry name" value="SORTING NEXIN"/>
    <property type="match status" value="1"/>
</dbReference>